<feature type="domain" description="N-acetyltransferase" evidence="1">
    <location>
        <begin position="1"/>
        <end position="162"/>
    </location>
</feature>
<dbReference type="EMBL" id="JAVDYB010000001">
    <property type="protein sequence ID" value="MDR7278418.1"/>
    <property type="molecule type" value="Genomic_DNA"/>
</dbReference>
<organism evidence="2 3">
    <name type="scientific">Catenuloplanes atrovinosus</name>
    <dbReference type="NCBI Taxonomy" id="137266"/>
    <lineage>
        <taxon>Bacteria</taxon>
        <taxon>Bacillati</taxon>
        <taxon>Actinomycetota</taxon>
        <taxon>Actinomycetes</taxon>
        <taxon>Micromonosporales</taxon>
        <taxon>Micromonosporaceae</taxon>
        <taxon>Catenuloplanes</taxon>
    </lineage>
</organism>
<name>A0AAE3YU24_9ACTN</name>
<comment type="caution">
    <text evidence="2">The sequence shown here is derived from an EMBL/GenBank/DDBJ whole genome shotgun (WGS) entry which is preliminary data.</text>
</comment>
<dbReference type="Proteomes" id="UP001183643">
    <property type="component" value="Unassembled WGS sequence"/>
</dbReference>
<dbReference type="PANTHER" id="PTHR43138">
    <property type="entry name" value="ACETYLTRANSFERASE, GNAT FAMILY"/>
    <property type="match status" value="1"/>
</dbReference>
<dbReference type="AlphaFoldDB" id="A0AAE3YU24"/>
<dbReference type="InterPro" id="IPR016181">
    <property type="entry name" value="Acyl_CoA_acyltransferase"/>
</dbReference>
<evidence type="ECO:0000259" key="1">
    <source>
        <dbReference type="PROSITE" id="PS51186"/>
    </source>
</evidence>
<dbReference type="PANTHER" id="PTHR43138:SF1">
    <property type="entry name" value="N-ACETYLTRANSFERASE ACA1"/>
    <property type="match status" value="1"/>
</dbReference>
<dbReference type="Gene3D" id="3.40.630.30">
    <property type="match status" value="1"/>
</dbReference>
<sequence length="162" mass="17366">MEIRTATDADWPGIWPILRWVISTGEHFTWGPDTTEEWARGKWMTAPPGRTLVAVDPDGTIAGTAYTTPNQPGHGAHVANAGFAVSPEHGGRGIGRALGERALADAAADGYRAMQFNAVVSTNAPAVKLWTALGFDILATVPEAFRHPTQGYVGLHIMHRTL</sequence>
<dbReference type="CDD" id="cd04301">
    <property type="entry name" value="NAT_SF"/>
    <property type="match status" value="1"/>
</dbReference>
<dbReference type="Pfam" id="PF00583">
    <property type="entry name" value="Acetyltransf_1"/>
    <property type="match status" value="1"/>
</dbReference>
<dbReference type="RefSeq" id="WP_310371314.1">
    <property type="nucleotide sequence ID" value="NZ_JAVDYB010000001.1"/>
</dbReference>
<dbReference type="GO" id="GO:0016747">
    <property type="term" value="F:acyltransferase activity, transferring groups other than amino-acyl groups"/>
    <property type="evidence" value="ECO:0007669"/>
    <property type="project" value="InterPro"/>
</dbReference>
<evidence type="ECO:0000313" key="3">
    <source>
        <dbReference type="Proteomes" id="UP001183643"/>
    </source>
</evidence>
<protein>
    <submittedName>
        <fullName evidence="2">L-amino acid N-acyltransferase YncA</fullName>
    </submittedName>
</protein>
<dbReference type="SUPFAM" id="SSF55729">
    <property type="entry name" value="Acyl-CoA N-acyltransferases (Nat)"/>
    <property type="match status" value="1"/>
</dbReference>
<reference evidence="2" key="1">
    <citation type="submission" date="2023-07" db="EMBL/GenBank/DDBJ databases">
        <title>Sequencing the genomes of 1000 actinobacteria strains.</title>
        <authorList>
            <person name="Klenk H.-P."/>
        </authorList>
    </citation>
    <scope>NUCLEOTIDE SEQUENCE</scope>
    <source>
        <strain evidence="2">DSM 44707</strain>
    </source>
</reference>
<dbReference type="PROSITE" id="PS51186">
    <property type="entry name" value="GNAT"/>
    <property type="match status" value="1"/>
</dbReference>
<dbReference type="InterPro" id="IPR000182">
    <property type="entry name" value="GNAT_dom"/>
</dbReference>
<accession>A0AAE3YU24</accession>
<evidence type="ECO:0000313" key="2">
    <source>
        <dbReference type="EMBL" id="MDR7278418.1"/>
    </source>
</evidence>
<proteinExistence type="predicted"/>
<keyword evidence="3" id="KW-1185">Reference proteome</keyword>
<gene>
    <name evidence="2" type="ORF">J2S41_005196</name>
</gene>
<dbReference type="InterPro" id="IPR052742">
    <property type="entry name" value="Mito_N-acetyltransferase"/>
</dbReference>